<evidence type="ECO:0000256" key="1">
    <source>
        <dbReference type="ARBA" id="ARBA00022908"/>
    </source>
</evidence>
<evidence type="ECO:0000313" key="5">
    <source>
        <dbReference type="Proteomes" id="UP000294796"/>
    </source>
</evidence>
<dbReference type="InterPro" id="IPR024457">
    <property type="entry name" value="Putative_integrase_N"/>
</dbReference>
<gene>
    <name evidence="4" type="ORF">E2F46_06925</name>
</gene>
<dbReference type="AlphaFoldDB" id="A0A4V3AMC0"/>
<keyword evidence="5" id="KW-1185">Reference proteome</keyword>
<dbReference type="EMBL" id="SMTF01000003">
    <property type="protein sequence ID" value="TDK26312.1"/>
    <property type="molecule type" value="Genomic_DNA"/>
</dbReference>
<dbReference type="InterPro" id="IPR011010">
    <property type="entry name" value="DNA_brk_join_enz"/>
</dbReference>
<evidence type="ECO:0000256" key="2">
    <source>
        <dbReference type="PROSITE-ProRule" id="PRU01248"/>
    </source>
</evidence>
<dbReference type="InterPro" id="IPR044068">
    <property type="entry name" value="CB"/>
</dbReference>
<comment type="caution">
    <text evidence="4">The sequence shown here is derived from an EMBL/GenBank/DDBJ whole genome shotgun (WGS) entry which is preliminary data.</text>
</comment>
<dbReference type="GO" id="GO:0015074">
    <property type="term" value="P:DNA integration"/>
    <property type="evidence" value="ECO:0007669"/>
    <property type="project" value="UniProtKB-KW"/>
</dbReference>
<dbReference type="GO" id="GO:0003677">
    <property type="term" value="F:DNA binding"/>
    <property type="evidence" value="ECO:0007669"/>
    <property type="project" value="UniProtKB-UniRule"/>
</dbReference>
<dbReference type="Proteomes" id="UP000294796">
    <property type="component" value="Unassembled WGS sequence"/>
</dbReference>
<organism evidence="4 5">
    <name type="scientific">Luteimonas aestuarii</name>
    <dbReference type="NCBI Taxonomy" id="453837"/>
    <lineage>
        <taxon>Bacteria</taxon>
        <taxon>Pseudomonadati</taxon>
        <taxon>Pseudomonadota</taxon>
        <taxon>Gammaproteobacteria</taxon>
        <taxon>Lysobacterales</taxon>
        <taxon>Lysobacteraceae</taxon>
        <taxon>Luteimonas</taxon>
    </lineage>
</organism>
<dbReference type="RefSeq" id="WP_133321331.1">
    <property type="nucleotide sequence ID" value="NZ_SMTF01000003.1"/>
</dbReference>
<dbReference type="PROSITE" id="PS51900">
    <property type="entry name" value="CB"/>
    <property type="match status" value="1"/>
</dbReference>
<dbReference type="Pfam" id="PF12834">
    <property type="entry name" value="Phage_int_SAM_2"/>
    <property type="match status" value="1"/>
</dbReference>
<protein>
    <recommendedName>
        <fullName evidence="3">Core-binding (CB) domain-containing protein</fullName>
    </recommendedName>
</protein>
<dbReference type="SUPFAM" id="SSF56349">
    <property type="entry name" value="DNA breaking-rejoining enzymes"/>
    <property type="match status" value="1"/>
</dbReference>
<sequence>MTDTPYYLLMQQARKVLALRDGARLTRKARRYAIKRAVSFLAKKFHLTNLKQVRSVHLQALAGDFLDDGNSIRSVQNYMAHIRFLLRKSGRGQLLKHPTVSNFSLGISGGNRGGVREPLEEPAMAEFARQAGDLESGVASVIELGYFVGLRVQEAVMCSHDLANWESTLRQSKLELPELRVSRGAKGGRLRQAVIIDVPKTLDAIGRAREVAASTGGFLIPGELPQAIARVYSICSRIGMTGAQSPHAARYGYCCCLIRHLHGKGWTEREALAKAANALGHGAQRTDWVRTVYGQTVRDLWRRGG</sequence>
<dbReference type="InterPro" id="IPR024456">
    <property type="entry name" value="Integrase_catalytic_putative"/>
</dbReference>
<keyword evidence="1" id="KW-0229">DNA integration</keyword>
<name>A0A4V3AMC0_9GAMM</name>
<dbReference type="OrthoDB" id="6441149at2"/>
<keyword evidence="2" id="KW-0238">DNA-binding</keyword>
<evidence type="ECO:0000259" key="3">
    <source>
        <dbReference type="PROSITE" id="PS51900"/>
    </source>
</evidence>
<evidence type="ECO:0000313" key="4">
    <source>
        <dbReference type="EMBL" id="TDK26312.1"/>
    </source>
</evidence>
<dbReference type="Pfam" id="PF12835">
    <property type="entry name" value="Integrase_1"/>
    <property type="match status" value="1"/>
</dbReference>
<proteinExistence type="predicted"/>
<feature type="domain" description="Core-binding (CB)" evidence="3">
    <location>
        <begin position="1"/>
        <end position="90"/>
    </location>
</feature>
<reference evidence="4 5" key="1">
    <citation type="submission" date="2019-03" db="EMBL/GenBank/DDBJ databases">
        <title>Luteimonas zhaokaii sp.nov., isolated from the rectal contents of Plateau pika in Yushu, Qinghai Province, China.</title>
        <authorList>
            <person name="Zhang G."/>
        </authorList>
    </citation>
    <scope>NUCLEOTIDE SEQUENCE [LARGE SCALE GENOMIC DNA]</scope>
    <source>
        <strain evidence="4 5">B9</strain>
    </source>
</reference>
<accession>A0A4V3AMC0</accession>